<proteinExistence type="predicted"/>
<dbReference type="EMBL" id="BDCX01000006">
    <property type="protein sequence ID" value="GAT67079.1"/>
    <property type="molecule type" value="Genomic_DNA"/>
</dbReference>
<organism evidence="3 4">
    <name type="scientific">Planomonospora sphaerica</name>
    <dbReference type="NCBI Taxonomy" id="161355"/>
    <lineage>
        <taxon>Bacteria</taxon>
        <taxon>Bacillati</taxon>
        <taxon>Actinomycetota</taxon>
        <taxon>Actinomycetes</taxon>
        <taxon>Streptosporangiales</taxon>
        <taxon>Streptosporangiaceae</taxon>
        <taxon>Planomonospora</taxon>
    </lineage>
</organism>
<sequence>MDDLNAVRNLLSAPPPSPQVTAEGRARLVASLAAQTTSPNPQGNFHTASQTSPRSRRATAGAGRRRGALRTARWTALGVGLLGAASAVIMVITSVTAPGGPDSATLAQPPWADASTGASARPDAKPSARQILLAAATSVAKTSANGDYWVNRVVSGSTLLAPNGKYLLEQAYSEELWASPAAGKPTWLITQFLGAKPATPEDEEAWRADGSPKTWTYPGKRITVGGRSFVTESRTVTAAAGPREVRREDSGGSLGMLTNGEPMTPDRLGKLPATSEELRAYLESVIEKRAADGSVPPLSQGRQADLRLYDMGVHIIMRFPVSPKVRAAAYRMIASLPGVTAVGEVTDLLGRRGRAVSIPRTTETGESEGVDRLVVDAETGLPLALENTNAPDPSRQGAAGFSYFSYEAVVRTGWTDEKPDSPANRRGLEEAQQGRLRRYYRLTESGARALEAEAVRLAGNVENARRRLRARYAGGMA</sequence>
<keyword evidence="4" id="KW-1185">Reference proteome</keyword>
<dbReference type="NCBIfam" id="NF038083">
    <property type="entry name" value="CU044_5270_fam"/>
    <property type="match status" value="1"/>
</dbReference>
<reference evidence="4" key="2">
    <citation type="submission" date="2016-04" db="EMBL/GenBank/DDBJ databases">
        <title>Planomonospora sphaerica JCM9374 whole genome shotgun sequence.</title>
        <authorList>
            <person name="Suzuki T."/>
            <person name="Dohra H."/>
            <person name="Kodani S."/>
        </authorList>
    </citation>
    <scope>NUCLEOTIDE SEQUENCE [LARGE SCALE GENOMIC DNA]</scope>
    <source>
        <strain evidence="4">JCM 9374</strain>
    </source>
</reference>
<dbReference type="RefSeq" id="WP_153054230.1">
    <property type="nucleotide sequence ID" value="NZ_BDCX01000006.1"/>
</dbReference>
<feature type="compositionally biased region" description="Polar residues" evidence="1">
    <location>
        <begin position="35"/>
        <end position="53"/>
    </location>
</feature>
<dbReference type="Proteomes" id="UP000077701">
    <property type="component" value="Unassembled WGS sequence"/>
</dbReference>
<protein>
    <recommendedName>
        <fullName evidence="5">CU044_5270 family protein</fullName>
    </recommendedName>
</protein>
<evidence type="ECO:0000313" key="4">
    <source>
        <dbReference type="Proteomes" id="UP000077701"/>
    </source>
</evidence>
<feature type="region of interest" description="Disordered" evidence="1">
    <location>
        <begin position="1"/>
        <end position="21"/>
    </location>
</feature>
<keyword evidence="2" id="KW-0472">Membrane</keyword>
<feature type="transmembrane region" description="Helical" evidence="2">
    <location>
        <begin position="74"/>
        <end position="95"/>
    </location>
</feature>
<accession>A0A171CQS1</accession>
<dbReference type="InterPro" id="IPR047789">
    <property type="entry name" value="CU044_5270-like"/>
</dbReference>
<keyword evidence="2" id="KW-1133">Transmembrane helix</keyword>
<evidence type="ECO:0008006" key="5">
    <source>
        <dbReference type="Google" id="ProtNLM"/>
    </source>
</evidence>
<reference evidence="3 4" key="1">
    <citation type="journal article" date="2016" name="Genome Announc.">
        <title>Draft Genome Sequence of Planomonospora sphaerica JCM9374, a Rare Actinomycete.</title>
        <authorList>
            <person name="Dohra H."/>
            <person name="Suzuki T."/>
            <person name="Inoue Y."/>
            <person name="Kodani S."/>
        </authorList>
    </citation>
    <scope>NUCLEOTIDE SEQUENCE [LARGE SCALE GENOMIC DNA]</scope>
    <source>
        <strain evidence="3 4">JCM 9374</strain>
    </source>
</reference>
<feature type="region of interest" description="Disordered" evidence="1">
    <location>
        <begin position="238"/>
        <end position="268"/>
    </location>
</feature>
<evidence type="ECO:0000256" key="1">
    <source>
        <dbReference type="SAM" id="MobiDB-lite"/>
    </source>
</evidence>
<name>A0A171CQS1_9ACTN</name>
<evidence type="ECO:0000313" key="3">
    <source>
        <dbReference type="EMBL" id="GAT67079.1"/>
    </source>
</evidence>
<evidence type="ECO:0000256" key="2">
    <source>
        <dbReference type="SAM" id="Phobius"/>
    </source>
</evidence>
<gene>
    <name evidence="3" type="ORF">PS9374_02732</name>
</gene>
<keyword evidence="2" id="KW-0812">Transmembrane</keyword>
<comment type="caution">
    <text evidence="3">The sequence shown here is derived from an EMBL/GenBank/DDBJ whole genome shotgun (WGS) entry which is preliminary data.</text>
</comment>
<dbReference type="AlphaFoldDB" id="A0A171CQS1"/>
<feature type="region of interest" description="Disordered" evidence="1">
    <location>
        <begin position="35"/>
        <end position="67"/>
    </location>
</feature>
<dbReference type="STRING" id="161355.PS9374_02732"/>
<dbReference type="OrthoDB" id="3461478at2"/>